<dbReference type="Proteomes" id="UP000260812">
    <property type="component" value="Unassembled WGS sequence"/>
</dbReference>
<protein>
    <submittedName>
        <fullName evidence="15">HAMP domain-containing protein</fullName>
    </submittedName>
</protein>
<dbReference type="Gene3D" id="6.10.340.10">
    <property type="match status" value="1"/>
</dbReference>
<keyword evidence="2" id="KW-1003">Cell membrane</keyword>
<keyword evidence="12" id="KW-0175">Coiled coil</keyword>
<keyword evidence="5 13" id="KW-0812">Transmembrane</keyword>
<evidence type="ECO:0000256" key="10">
    <source>
        <dbReference type="ARBA" id="ARBA00023012"/>
    </source>
</evidence>
<dbReference type="PROSITE" id="PS50885">
    <property type="entry name" value="HAMP"/>
    <property type="match status" value="1"/>
</dbReference>
<dbReference type="Pfam" id="PF02518">
    <property type="entry name" value="HATPase_c"/>
    <property type="match status" value="1"/>
</dbReference>
<proteinExistence type="predicted"/>
<dbReference type="PANTHER" id="PTHR34220:SF11">
    <property type="entry name" value="SENSOR PROTEIN KINASE HPTS"/>
    <property type="match status" value="1"/>
</dbReference>
<comment type="subcellular location">
    <subcellularLocation>
        <location evidence="1">Cell membrane</location>
        <topology evidence="1">Multi-pass membrane protein</topology>
    </subcellularLocation>
</comment>
<dbReference type="CDD" id="cd06225">
    <property type="entry name" value="HAMP"/>
    <property type="match status" value="1"/>
</dbReference>
<keyword evidence="4" id="KW-0808">Transferase</keyword>
<dbReference type="InterPro" id="IPR036890">
    <property type="entry name" value="HATPase_C_sf"/>
</dbReference>
<dbReference type="EMBL" id="QVLV01000001">
    <property type="protein sequence ID" value="RGE65053.1"/>
    <property type="molecule type" value="Genomic_DNA"/>
</dbReference>
<evidence type="ECO:0000256" key="11">
    <source>
        <dbReference type="ARBA" id="ARBA00023136"/>
    </source>
</evidence>
<feature type="coiled-coil region" evidence="12">
    <location>
        <begin position="326"/>
        <end position="365"/>
    </location>
</feature>
<evidence type="ECO:0000313" key="16">
    <source>
        <dbReference type="Proteomes" id="UP000260812"/>
    </source>
</evidence>
<dbReference type="Pfam" id="PF06580">
    <property type="entry name" value="His_kinase"/>
    <property type="match status" value="1"/>
</dbReference>
<evidence type="ECO:0000256" key="12">
    <source>
        <dbReference type="SAM" id="Coils"/>
    </source>
</evidence>
<evidence type="ECO:0000256" key="1">
    <source>
        <dbReference type="ARBA" id="ARBA00004651"/>
    </source>
</evidence>
<evidence type="ECO:0000256" key="5">
    <source>
        <dbReference type="ARBA" id="ARBA00022692"/>
    </source>
</evidence>
<gene>
    <name evidence="15" type="ORF">DXC51_01635</name>
</gene>
<dbReference type="PANTHER" id="PTHR34220">
    <property type="entry name" value="SENSOR HISTIDINE KINASE YPDA"/>
    <property type="match status" value="1"/>
</dbReference>
<dbReference type="InterPro" id="IPR003660">
    <property type="entry name" value="HAMP_dom"/>
</dbReference>
<evidence type="ECO:0000256" key="6">
    <source>
        <dbReference type="ARBA" id="ARBA00022741"/>
    </source>
</evidence>
<comment type="caution">
    <text evidence="15">The sequence shown here is derived from an EMBL/GenBank/DDBJ whole genome shotgun (WGS) entry which is preliminary data.</text>
</comment>
<dbReference type="Pfam" id="PF00672">
    <property type="entry name" value="HAMP"/>
    <property type="match status" value="1"/>
</dbReference>
<dbReference type="InterPro" id="IPR003594">
    <property type="entry name" value="HATPase_dom"/>
</dbReference>
<evidence type="ECO:0000259" key="14">
    <source>
        <dbReference type="PROSITE" id="PS50885"/>
    </source>
</evidence>
<dbReference type="InterPro" id="IPR010559">
    <property type="entry name" value="Sig_transdc_His_kin_internal"/>
</dbReference>
<dbReference type="GeneID" id="97985616"/>
<evidence type="ECO:0000256" key="8">
    <source>
        <dbReference type="ARBA" id="ARBA00022840"/>
    </source>
</evidence>
<dbReference type="SMART" id="SM00304">
    <property type="entry name" value="HAMP"/>
    <property type="match status" value="1"/>
</dbReference>
<dbReference type="SUPFAM" id="SSF55874">
    <property type="entry name" value="ATPase domain of HSP90 chaperone/DNA topoisomerase II/histidine kinase"/>
    <property type="match status" value="1"/>
</dbReference>
<evidence type="ECO:0000313" key="15">
    <source>
        <dbReference type="EMBL" id="RGE65053.1"/>
    </source>
</evidence>
<evidence type="ECO:0000256" key="4">
    <source>
        <dbReference type="ARBA" id="ARBA00022679"/>
    </source>
</evidence>
<dbReference type="GO" id="GO:0005524">
    <property type="term" value="F:ATP binding"/>
    <property type="evidence" value="ECO:0007669"/>
    <property type="project" value="UniProtKB-KW"/>
</dbReference>
<keyword evidence="3" id="KW-0597">Phosphoprotein</keyword>
<feature type="transmembrane region" description="Helical" evidence="13">
    <location>
        <begin position="9"/>
        <end position="30"/>
    </location>
</feature>
<name>A0A3E3IDD0_9FIRM</name>
<dbReference type="AlphaFoldDB" id="A0A3E3IDD0"/>
<dbReference type="RefSeq" id="WP_117543465.1">
    <property type="nucleotide sequence ID" value="NZ_JBKUNB010000007.1"/>
</dbReference>
<feature type="transmembrane region" description="Helical" evidence="13">
    <location>
        <begin position="267"/>
        <end position="290"/>
    </location>
</feature>
<dbReference type="GO" id="GO:0005886">
    <property type="term" value="C:plasma membrane"/>
    <property type="evidence" value="ECO:0007669"/>
    <property type="project" value="UniProtKB-SubCell"/>
</dbReference>
<keyword evidence="16" id="KW-1185">Reference proteome</keyword>
<keyword evidence="11 13" id="KW-0472">Membrane</keyword>
<sequence length="563" mass="65776">MKQSLTRKILIYLILIICFNIAVLLATNYFSISTAQKEMKQSYMNSLQLFTGDINMELKNISNFLTSFVNQTETRKFCYLDEDMYFIKNRLQGSMFNALYSEKYICGMWIYSNTKDRNLWTRIASYEDFNDFLDVKTEFEDRGNLEKYQKGCWQLTNIKDRVYFIYVEYDENICYGSWVNADRILENASNYFKEDNLLFALRTQKDVLGSILYEQELYSGDEKKEVMALLGKKQGWQKMTITCPLESVSGISLEITLGTPFVDSSKWMVGGITILGVITILLISIMCINIRKYLILPVREIVDGIRKIGAGDLEQRINTERYTVEVKEIGDNLNQMTGEVRQLKIKVYEEEIKKKDAQLQFYNVQIRPHFVLNVVNTIYSMASIKEYEGILKTCRYLSGYMRYMFSQKELICTIEEEITHLREYILLQEVRYPDSLECGLELEPQILHCRIPTLSLHSLVENIFKYGIQNQEKLDIQVKGSLLIEENKVMLIVSDNGPGFDDAVIQAVNEGNFTEERHKIGLNNTVLRFRELYQDRFHIFIENNNGAKVELCFPYETEEEAAR</sequence>
<keyword evidence="10" id="KW-0902">Two-component regulatory system</keyword>
<dbReference type="Gene3D" id="3.30.565.10">
    <property type="entry name" value="Histidine kinase-like ATPase, C-terminal domain"/>
    <property type="match status" value="1"/>
</dbReference>
<reference evidence="15" key="1">
    <citation type="submission" date="2018-08" db="EMBL/GenBank/DDBJ databases">
        <title>A genome reference for cultivated species of the human gut microbiota.</title>
        <authorList>
            <person name="Zou Y."/>
            <person name="Xue W."/>
            <person name="Luo G."/>
        </authorList>
    </citation>
    <scope>NUCLEOTIDE SEQUENCE [LARGE SCALE GENOMIC DNA]</scope>
    <source>
        <strain evidence="15">TF05-5AC</strain>
    </source>
</reference>
<keyword evidence="8" id="KW-0067">ATP-binding</keyword>
<evidence type="ECO:0000256" key="2">
    <source>
        <dbReference type="ARBA" id="ARBA00022475"/>
    </source>
</evidence>
<organism evidence="15 16">
    <name type="scientific">Eisenbergiella massiliensis</name>
    <dbReference type="NCBI Taxonomy" id="1720294"/>
    <lineage>
        <taxon>Bacteria</taxon>
        <taxon>Bacillati</taxon>
        <taxon>Bacillota</taxon>
        <taxon>Clostridia</taxon>
        <taxon>Lachnospirales</taxon>
        <taxon>Lachnospiraceae</taxon>
        <taxon>Eisenbergiella</taxon>
    </lineage>
</organism>
<evidence type="ECO:0000256" key="13">
    <source>
        <dbReference type="SAM" id="Phobius"/>
    </source>
</evidence>
<keyword evidence="9 13" id="KW-1133">Transmembrane helix</keyword>
<evidence type="ECO:0000256" key="9">
    <source>
        <dbReference type="ARBA" id="ARBA00022989"/>
    </source>
</evidence>
<dbReference type="GO" id="GO:0000155">
    <property type="term" value="F:phosphorelay sensor kinase activity"/>
    <property type="evidence" value="ECO:0007669"/>
    <property type="project" value="InterPro"/>
</dbReference>
<dbReference type="SUPFAM" id="SSF158472">
    <property type="entry name" value="HAMP domain-like"/>
    <property type="match status" value="1"/>
</dbReference>
<feature type="domain" description="HAMP" evidence="14">
    <location>
        <begin position="292"/>
        <end position="345"/>
    </location>
</feature>
<evidence type="ECO:0000256" key="3">
    <source>
        <dbReference type="ARBA" id="ARBA00022553"/>
    </source>
</evidence>
<dbReference type="InterPro" id="IPR050640">
    <property type="entry name" value="Bact_2-comp_sensor_kinase"/>
</dbReference>
<keyword evidence="6" id="KW-0547">Nucleotide-binding</keyword>
<accession>A0A3E3IDD0</accession>
<keyword evidence="7" id="KW-0418">Kinase</keyword>
<evidence type="ECO:0000256" key="7">
    <source>
        <dbReference type="ARBA" id="ARBA00022777"/>
    </source>
</evidence>